<dbReference type="PANTHER" id="PTHR23292:SF48">
    <property type="entry name" value="LIPOPOLYSACCHARIDE-INDUCED TUMOR NECROSIS FACTOR-ALPHA FACTOR HOMOLOG-RELATED"/>
    <property type="match status" value="1"/>
</dbReference>
<feature type="compositionally biased region" description="Pro residues" evidence="8">
    <location>
        <begin position="61"/>
        <end position="76"/>
    </location>
</feature>
<comment type="subcellular location">
    <subcellularLocation>
        <location evidence="1">Endosome membrane</location>
        <topology evidence="1">Peripheral membrane protein</topology>
        <orientation evidence="1">Cytoplasmic side</orientation>
    </subcellularLocation>
    <subcellularLocation>
        <location evidence="2">Late endosome membrane</location>
    </subcellularLocation>
    <subcellularLocation>
        <location evidence="3">Lysosome membrane</location>
        <topology evidence="3">Peripheral membrane protein</topology>
        <orientation evidence="3">Cytoplasmic side</orientation>
    </subcellularLocation>
</comment>
<keyword evidence="5" id="KW-0479">Metal-binding</keyword>
<dbReference type="Bgee" id="ENSLOCG00000002969">
    <property type="expression patterns" value="Expressed in intestine and 13 other cell types or tissues"/>
</dbReference>
<dbReference type="InterPro" id="IPR006629">
    <property type="entry name" value="LITAF"/>
</dbReference>
<organism evidence="11 12">
    <name type="scientific">Lepisosteus oculatus</name>
    <name type="common">Spotted gar</name>
    <dbReference type="NCBI Taxonomy" id="7918"/>
    <lineage>
        <taxon>Eukaryota</taxon>
        <taxon>Metazoa</taxon>
        <taxon>Chordata</taxon>
        <taxon>Craniata</taxon>
        <taxon>Vertebrata</taxon>
        <taxon>Euteleostomi</taxon>
        <taxon>Actinopterygii</taxon>
        <taxon>Neopterygii</taxon>
        <taxon>Holostei</taxon>
        <taxon>Semionotiformes</taxon>
        <taxon>Lepisosteidae</taxon>
        <taxon>Lepisosteus</taxon>
    </lineage>
</organism>
<dbReference type="PANTHER" id="PTHR23292">
    <property type="entry name" value="LIPOPOLYSACCHARIDE-INDUCED TUMOR NECROSIS FACTOR-ALPHA FACTOR"/>
    <property type="match status" value="1"/>
</dbReference>
<evidence type="ECO:0000256" key="7">
    <source>
        <dbReference type="ARBA" id="ARBA00023136"/>
    </source>
</evidence>
<dbReference type="EMBL" id="AHAT01037165">
    <property type="status" value="NOT_ANNOTATED_CDS"/>
    <property type="molecule type" value="Genomic_DNA"/>
</dbReference>
<accession>W5M536</accession>
<protein>
    <submittedName>
        <fullName evidence="11">Lipopolysaccharide-induced tumor necrosis factor-alpha factor homolog</fullName>
    </submittedName>
</protein>
<evidence type="ECO:0000259" key="10">
    <source>
        <dbReference type="PROSITE" id="PS51837"/>
    </source>
</evidence>
<evidence type="ECO:0000313" key="12">
    <source>
        <dbReference type="Proteomes" id="UP000018468"/>
    </source>
</evidence>
<proteinExistence type="inferred from homology"/>
<dbReference type="Proteomes" id="UP000018468">
    <property type="component" value="Linkage group LG13"/>
</dbReference>
<evidence type="ECO:0000256" key="1">
    <source>
        <dbReference type="ARBA" id="ARBA00004125"/>
    </source>
</evidence>
<dbReference type="GeneTree" id="ENSGT00940000163474"/>
<dbReference type="GO" id="GO:0005634">
    <property type="term" value="C:nucleus"/>
    <property type="evidence" value="ECO:0000318"/>
    <property type="project" value="GO_Central"/>
</dbReference>
<dbReference type="GO" id="GO:0098574">
    <property type="term" value="C:cytoplasmic side of lysosomal membrane"/>
    <property type="evidence" value="ECO:0000318"/>
    <property type="project" value="GO_Central"/>
</dbReference>
<evidence type="ECO:0000256" key="9">
    <source>
        <dbReference type="SAM" id="Phobius"/>
    </source>
</evidence>
<dbReference type="SMART" id="SM00714">
    <property type="entry name" value="LITAF"/>
    <property type="match status" value="1"/>
</dbReference>
<evidence type="ECO:0000313" key="11">
    <source>
        <dbReference type="Ensembl" id="ENSLOCP00000003494.1"/>
    </source>
</evidence>
<evidence type="ECO:0000256" key="6">
    <source>
        <dbReference type="ARBA" id="ARBA00022833"/>
    </source>
</evidence>
<evidence type="ECO:0000256" key="4">
    <source>
        <dbReference type="ARBA" id="ARBA00005975"/>
    </source>
</evidence>
<dbReference type="InParanoid" id="W5M536"/>
<dbReference type="AlphaFoldDB" id="W5M536"/>
<dbReference type="OMA" id="QVLPPMY"/>
<evidence type="ECO:0000256" key="5">
    <source>
        <dbReference type="ARBA" id="ARBA00022723"/>
    </source>
</evidence>
<dbReference type="PROSITE" id="PS51837">
    <property type="entry name" value="LITAF"/>
    <property type="match status" value="1"/>
</dbReference>
<keyword evidence="7 9" id="KW-0472">Membrane</keyword>
<feature type="region of interest" description="Disordered" evidence="8">
    <location>
        <begin position="1"/>
        <end position="76"/>
    </location>
</feature>
<evidence type="ECO:0000256" key="8">
    <source>
        <dbReference type="SAM" id="MobiDB-lite"/>
    </source>
</evidence>
<name>W5M536_LEPOC</name>
<keyword evidence="9" id="KW-0812">Transmembrane</keyword>
<evidence type="ECO:0000256" key="2">
    <source>
        <dbReference type="ARBA" id="ARBA00004414"/>
    </source>
</evidence>
<comment type="similarity">
    <text evidence="4">Belongs to the CDIP1/LITAF family.</text>
</comment>
<dbReference type="GO" id="GO:0098560">
    <property type="term" value="C:cytoplasmic side of late endosome membrane"/>
    <property type="evidence" value="ECO:0000318"/>
    <property type="project" value="GO_Central"/>
</dbReference>
<reference evidence="11" key="3">
    <citation type="submission" date="2025-09" db="UniProtKB">
        <authorList>
            <consortium name="Ensembl"/>
        </authorList>
    </citation>
    <scope>IDENTIFICATION</scope>
</reference>
<feature type="transmembrane region" description="Helical" evidence="9">
    <location>
        <begin position="118"/>
        <end position="141"/>
    </location>
</feature>
<keyword evidence="9" id="KW-1133">Transmembrane helix</keyword>
<dbReference type="FunCoup" id="W5M536">
    <property type="interactions" value="55"/>
</dbReference>
<keyword evidence="12" id="KW-1185">Reference proteome</keyword>
<dbReference type="HOGENOM" id="CLU_095549_3_0_1"/>
<dbReference type="GO" id="GO:0008270">
    <property type="term" value="F:zinc ion binding"/>
    <property type="evidence" value="ECO:0000318"/>
    <property type="project" value="GO_Central"/>
</dbReference>
<reference evidence="12" key="1">
    <citation type="submission" date="2011-12" db="EMBL/GenBank/DDBJ databases">
        <title>The Draft Genome of Lepisosteus oculatus.</title>
        <authorList>
            <consortium name="The Broad Institute Genome Assembly &amp; Analysis Group"/>
            <consortium name="Computational R&amp;D Group"/>
            <consortium name="and Sequencing Platform"/>
            <person name="Di Palma F."/>
            <person name="Alfoldi J."/>
            <person name="Johnson J."/>
            <person name="Berlin A."/>
            <person name="Gnerre S."/>
            <person name="Jaffe D."/>
            <person name="MacCallum I."/>
            <person name="Young S."/>
            <person name="Walker B.J."/>
            <person name="Lander E.S."/>
            <person name="Lindblad-Toh K."/>
        </authorList>
    </citation>
    <scope>NUCLEOTIDE SEQUENCE [LARGE SCALE GENOMIC DNA]</scope>
</reference>
<keyword evidence="6" id="KW-0862">Zinc</keyword>
<sequence length="166" mass="17790">ILNDFTILGFSSPKEPQPMEKGQGVPVGVASPPYPGPPGPSYDMGPPQAGYQSTPYQSGPYPGPYPPPPQYGSPAPTVPPQVVTQVVVSPVLSDVPGQTLCPSCQHQIITSTEHKSGLLTWLICGTLTLFGCIFGCCLIPFCVDSCKDVEHRCPNCQQILYVYKRL</sequence>
<dbReference type="STRING" id="7918.ENSLOCP00000003494"/>
<dbReference type="InterPro" id="IPR037519">
    <property type="entry name" value="LITAF_fam"/>
</dbReference>
<feature type="domain" description="LITAF" evidence="10">
    <location>
        <begin position="83"/>
        <end position="165"/>
    </location>
</feature>
<evidence type="ECO:0000256" key="3">
    <source>
        <dbReference type="ARBA" id="ARBA00004630"/>
    </source>
</evidence>
<reference evidence="11" key="2">
    <citation type="submission" date="2025-08" db="UniProtKB">
        <authorList>
            <consortium name="Ensembl"/>
        </authorList>
    </citation>
    <scope>IDENTIFICATION</scope>
</reference>
<dbReference type="Pfam" id="PF10601">
    <property type="entry name" value="zf-LITAF-like"/>
    <property type="match status" value="1"/>
</dbReference>
<dbReference type="Ensembl" id="ENSLOCT00000003501.1">
    <property type="protein sequence ID" value="ENSLOCP00000003494.1"/>
    <property type="gene ID" value="ENSLOCG00000002969.1"/>
</dbReference>
<dbReference type="eggNOG" id="ENOG502S2GM">
    <property type="taxonomic scope" value="Eukaryota"/>
</dbReference>